<evidence type="ECO:0000259" key="3">
    <source>
        <dbReference type="Pfam" id="PF17853"/>
    </source>
</evidence>
<dbReference type="Proteomes" id="UP000050277">
    <property type="component" value="Unassembled WGS sequence"/>
</dbReference>
<dbReference type="InterPro" id="IPR041522">
    <property type="entry name" value="CdaR_GGDEF"/>
</dbReference>
<protein>
    <recommendedName>
        <fullName evidence="6">CdaR family transcriptional regulator</fullName>
    </recommendedName>
</protein>
<dbReference type="AlphaFoldDB" id="A0A0P6YND5"/>
<gene>
    <name evidence="4" type="ORF">SE18_12500</name>
</gene>
<accession>A0A0P6YND5</accession>
<evidence type="ECO:0000259" key="2">
    <source>
        <dbReference type="Pfam" id="PF13556"/>
    </source>
</evidence>
<dbReference type="STRING" id="70996.SE18_12500"/>
<organism evidence="4 5">
    <name type="scientific">Herpetosiphon geysericola</name>
    <dbReference type="NCBI Taxonomy" id="70996"/>
    <lineage>
        <taxon>Bacteria</taxon>
        <taxon>Bacillati</taxon>
        <taxon>Chloroflexota</taxon>
        <taxon>Chloroflexia</taxon>
        <taxon>Herpetosiphonales</taxon>
        <taxon>Herpetosiphonaceae</taxon>
        <taxon>Herpetosiphon</taxon>
    </lineage>
</organism>
<dbReference type="InterPro" id="IPR042070">
    <property type="entry name" value="PucR_C-HTH_sf"/>
</dbReference>
<sequence>MATLYEIWRLALPPTTSLRAGEANTLAVRAVVLARPTQPALPDLAGSEVVLVSTTVLDSLRLSLARLIERLHGTSVLAVGLTGMVDERAVAAAEIANITLFELPHNADLRMVQRESERLLSDPEAQYERRAAQLYSALTMNGLNEGRTPLLRMLELWTGHSVVFPADAGMPTTVPVLLDGHRVGFLGSIGSHPWDAGALEQGSAALSLLLDKERAIEATEDRLRGSVLEALLAGIPLDLPGQRRAAEQGILLDSAYALAALRPQDVAQIERVMAAVRRACDRLRYPAFIADHDGVIVLAMPIDSLDNPEQRLREVHTALHEASWVLDGGFGIASENGAWSGAWAEAIGALRLGRELLGAGVLAGGAELGVYRLLLSVADSARARMFYDRTIGPLAAHDAKQDGDLLYTLQMFFAYLGNHSQAAAALHIHRNTLLYRLGRIENIASHHLDRAPDRLALQLGLALHRIYQSQKPDLKKA</sequence>
<dbReference type="PANTHER" id="PTHR33744">
    <property type="entry name" value="CARBOHYDRATE DIACID REGULATOR"/>
    <property type="match status" value="1"/>
</dbReference>
<feature type="domain" description="CdaR GGDEF-like" evidence="3">
    <location>
        <begin position="242"/>
        <end position="351"/>
    </location>
</feature>
<comment type="caution">
    <text evidence="4">The sequence shown here is derived from an EMBL/GenBank/DDBJ whole genome shotgun (WGS) entry which is preliminary data.</text>
</comment>
<name>A0A0P6YND5_9CHLR</name>
<evidence type="ECO:0000313" key="4">
    <source>
        <dbReference type="EMBL" id="KPL86776.1"/>
    </source>
</evidence>
<dbReference type="OrthoDB" id="143422at2"/>
<keyword evidence="5" id="KW-1185">Reference proteome</keyword>
<dbReference type="Gene3D" id="1.10.10.2840">
    <property type="entry name" value="PucR C-terminal helix-turn-helix domain"/>
    <property type="match status" value="1"/>
</dbReference>
<feature type="domain" description="PucR C-terminal helix-turn-helix" evidence="2">
    <location>
        <begin position="405"/>
        <end position="462"/>
    </location>
</feature>
<evidence type="ECO:0000313" key="5">
    <source>
        <dbReference type="Proteomes" id="UP000050277"/>
    </source>
</evidence>
<dbReference type="InterPro" id="IPR051448">
    <property type="entry name" value="CdaR-like_regulators"/>
</dbReference>
<dbReference type="InterPro" id="IPR025736">
    <property type="entry name" value="PucR_C-HTH_dom"/>
</dbReference>
<evidence type="ECO:0000256" key="1">
    <source>
        <dbReference type="ARBA" id="ARBA00006754"/>
    </source>
</evidence>
<dbReference type="RefSeq" id="WP_054534787.1">
    <property type="nucleotide sequence ID" value="NZ_LGKP01000021.1"/>
</dbReference>
<evidence type="ECO:0008006" key="6">
    <source>
        <dbReference type="Google" id="ProtNLM"/>
    </source>
</evidence>
<reference evidence="4 5" key="1">
    <citation type="submission" date="2015-07" db="EMBL/GenBank/DDBJ databases">
        <title>Whole genome sequence of Herpetosiphon geysericola DSM 7119.</title>
        <authorList>
            <person name="Hemp J."/>
            <person name="Ward L.M."/>
            <person name="Pace L.A."/>
            <person name="Fischer W.W."/>
        </authorList>
    </citation>
    <scope>NUCLEOTIDE SEQUENCE [LARGE SCALE GENOMIC DNA]</scope>
    <source>
        <strain evidence="4 5">DSM 7119</strain>
    </source>
</reference>
<comment type="similarity">
    <text evidence="1">Belongs to the CdaR family.</text>
</comment>
<dbReference type="PANTHER" id="PTHR33744:SF1">
    <property type="entry name" value="DNA-BINDING TRANSCRIPTIONAL ACTIVATOR ADER"/>
    <property type="match status" value="1"/>
</dbReference>
<dbReference type="Pfam" id="PF17853">
    <property type="entry name" value="GGDEF_2"/>
    <property type="match status" value="1"/>
</dbReference>
<proteinExistence type="inferred from homology"/>
<dbReference type="EMBL" id="LGKP01000021">
    <property type="protein sequence ID" value="KPL86776.1"/>
    <property type="molecule type" value="Genomic_DNA"/>
</dbReference>
<dbReference type="Pfam" id="PF13556">
    <property type="entry name" value="HTH_30"/>
    <property type="match status" value="1"/>
</dbReference>